<dbReference type="PANTHER" id="PTHR32309">
    <property type="entry name" value="TYROSINE-PROTEIN KINASE"/>
    <property type="match status" value="1"/>
</dbReference>
<dbReference type="InterPro" id="IPR032807">
    <property type="entry name" value="GNVR"/>
</dbReference>
<dbReference type="EMBL" id="LMTR01000027">
    <property type="protein sequence ID" value="KWT71001.1"/>
    <property type="molecule type" value="Genomic_DNA"/>
</dbReference>
<dbReference type="Pfam" id="PF13807">
    <property type="entry name" value="GNVR"/>
    <property type="match status" value="1"/>
</dbReference>
<keyword evidence="4 6" id="KW-1133">Transmembrane helix</keyword>
<evidence type="ECO:0000256" key="5">
    <source>
        <dbReference type="ARBA" id="ARBA00023136"/>
    </source>
</evidence>
<evidence type="ECO:0000256" key="4">
    <source>
        <dbReference type="ARBA" id="ARBA00022989"/>
    </source>
</evidence>
<evidence type="ECO:0000259" key="7">
    <source>
        <dbReference type="Pfam" id="PF02706"/>
    </source>
</evidence>
<evidence type="ECO:0000256" key="1">
    <source>
        <dbReference type="ARBA" id="ARBA00004651"/>
    </source>
</evidence>
<comment type="subcellular location">
    <subcellularLocation>
        <location evidence="1">Cell membrane</location>
        <topology evidence="1">Multi-pass membrane protein</topology>
    </subcellularLocation>
</comment>
<dbReference type="AlphaFoldDB" id="A0A109BLJ1"/>
<dbReference type="GO" id="GO:0005886">
    <property type="term" value="C:plasma membrane"/>
    <property type="evidence" value="ECO:0007669"/>
    <property type="project" value="UniProtKB-SubCell"/>
</dbReference>
<gene>
    <name evidence="9" type="ORF">APY04_0663</name>
</gene>
<keyword evidence="2" id="KW-1003">Cell membrane</keyword>
<evidence type="ECO:0000259" key="8">
    <source>
        <dbReference type="Pfam" id="PF13807"/>
    </source>
</evidence>
<reference evidence="9 10" key="1">
    <citation type="submission" date="2015-10" db="EMBL/GenBank/DDBJ databases">
        <title>Transcriptomic analysis of a linuron degrading triple-species bacterial consortium.</title>
        <authorList>
            <person name="Albers P."/>
        </authorList>
    </citation>
    <scope>NUCLEOTIDE SEQUENCE [LARGE SCALE GENOMIC DNA]</scope>
    <source>
        <strain evidence="9 10">WDL6</strain>
    </source>
</reference>
<dbReference type="InterPro" id="IPR050445">
    <property type="entry name" value="Bact_polysacc_biosynth/exp"/>
</dbReference>
<evidence type="ECO:0000256" key="2">
    <source>
        <dbReference type="ARBA" id="ARBA00022475"/>
    </source>
</evidence>
<name>A0A109BLJ1_HYPSL</name>
<evidence type="ECO:0000313" key="9">
    <source>
        <dbReference type="EMBL" id="KWT71001.1"/>
    </source>
</evidence>
<dbReference type="PANTHER" id="PTHR32309:SF13">
    <property type="entry name" value="FERRIC ENTEROBACTIN TRANSPORT PROTEIN FEPE"/>
    <property type="match status" value="1"/>
</dbReference>
<keyword evidence="10" id="KW-1185">Reference proteome</keyword>
<comment type="caution">
    <text evidence="9">The sequence shown here is derived from an EMBL/GenBank/DDBJ whole genome shotgun (WGS) entry which is preliminary data.</text>
</comment>
<evidence type="ECO:0000256" key="6">
    <source>
        <dbReference type="SAM" id="Phobius"/>
    </source>
</evidence>
<dbReference type="InterPro" id="IPR003856">
    <property type="entry name" value="LPS_length_determ_N"/>
</dbReference>
<keyword evidence="3 6" id="KW-0812">Transmembrane</keyword>
<feature type="domain" description="Tyrosine-protein kinase G-rich" evidence="8">
    <location>
        <begin position="386"/>
        <end position="455"/>
    </location>
</feature>
<feature type="domain" description="Polysaccharide chain length determinant N-terminal" evidence="7">
    <location>
        <begin position="28"/>
        <end position="114"/>
    </location>
</feature>
<feature type="transmembrane region" description="Helical" evidence="6">
    <location>
        <begin position="436"/>
        <end position="458"/>
    </location>
</feature>
<dbReference type="STRING" id="121290.APY04_0663"/>
<feature type="transmembrane region" description="Helical" evidence="6">
    <location>
        <begin position="37"/>
        <end position="55"/>
    </location>
</feature>
<organism evidence="9 10">
    <name type="scientific">Hyphomicrobium sulfonivorans</name>
    <dbReference type="NCBI Taxonomy" id="121290"/>
    <lineage>
        <taxon>Bacteria</taxon>
        <taxon>Pseudomonadati</taxon>
        <taxon>Pseudomonadota</taxon>
        <taxon>Alphaproteobacteria</taxon>
        <taxon>Hyphomicrobiales</taxon>
        <taxon>Hyphomicrobiaceae</taxon>
        <taxon>Hyphomicrobium</taxon>
    </lineage>
</organism>
<accession>A0A109BLJ1</accession>
<dbReference type="Pfam" id="PF02706">
    <property type="entry name" value="Wzz"/>
    <property type="match status" value="1"/>
</dbReference>
<protein>
    <submittedName>
        <fullName evidence="9">Uncharacterized protein</fullName>
    </submittedName>
</protein>
<dbReference type="GO" id="GO:0004713">
    <property type="term" value="F:protein tyrosine kinase activity"/>
    <property type="evidence" value="ECO:0007669"/>
    <property type="project" value="TreeGrafter"/>
</dbReference>
<evidence type="ECO:0000256" key="3">
    <source>
        <dbReference type="ARBA" id="ARBA00022692"/>
    </source>
</evidence>
<evidence type="ECO:0000313" key="10">
    <source>
        <dbReference type="Proteomes" id="UP000059074"/>
    </source>
</evidence>
<dbReference type="OrthoDB" id="230260at2"/>
<dbReference type="PATRIC" id="fig|121290.4.peg.1135"/>
<sequence length="464" mass="51338">MAQGNNEKMSADAARPGYHWSLDPYDWVAMLRAGARTIFLFVALALALGVAYLLLVPPRYTASTEVFLDPRGLQVVQNDVTPRSETNELASSLVESQLRVAQSEAVLRSVVQELHLASDPEFVRPPSFLSGLRAMLSTPGGGEDDETRALRELERAVSVRRESRSYVLVFTARTEDPLKSADIADAMAKLYIEREVNAREAAAERIETSMTSRLNELADRVRQSDSAVQTFKAKHNLIGSAARLMSDQQLEEMNSRLNVEHANVVQQRARMEQIDALLKSGADPDSSLEAVQSTTIANLRAQYAQLMRRYGAAEALLGKKHPELKVLNEQRAAYRRLITEELRRIAAAAKSEYERALASERALKGDLETLKHTTIQSNDAMVKLRELERVADSNRQIYEAFLVRAKEIGAQGRIDTSSARVIAEALPPVDPSSPRGMILVMALVLGLMSGVGWVALFGRRTRSA</sequence>
<dbReference type="Proteomes" id="UP000059074">
    <property type="component" value="Unassembled WGS sequence"/>
</dbReference>
<keyword evidence="5 6" id="KW-0472">Membrane</keyword>
<proteinExistence type="predicted"/>